<dbReference type="PROSITE" id="PS00886">
    <property type="entry name" value="ILVD_EDD_1"/>
    <property type="match status" value="1"/>
</dbReference>
<comment type="cofactor">
    <cofactor evidence="1 15">
        <name>Mg(2+)</name>
        <dbReference type="ChEBI" id="CHEBI:18420"/>
    </cofactor>
</comment>
<dbReference type="InterPro" id="IPR020558">
    <property type="entry name" value="DiOHA_6PGluconate_deHydtase_CS"/>
</dbReference>
<accession>A0A8J2ZJK2</accession>
<evidence type="ECO:0000256" key="14">
    <source>
        <dbReference type="ARBA" id="ARBA00029490"/>
    </source>
</evidence>
<comment type="pathway">
    <text evidence="12 15">Amino-acid biosynthesis; L-valine biosynthesis; L-valine from pyruvate: step 3/4.</text>
</comment>
<dbReference type="FunFam" id="3.50.30.80:FF:000001">
    <property type="entry name" value="Dihydroxy-acid dehydratase"/>
    <property type="match status" value="1"/>
</dbReference>
<comment type="function">
    <text evidence="15">Functions in the biosynthesis of branched-chain amino acids. Catalyzes the dehydration of (2R,3R)-2,3-dihydroxy-3-methylpentanoate (2,3-dihydroxy-3-methylvalerate) into 2-oxo-3-methylpentanoate (2-oxo-3-methylvalerate) and of (2R)-2,3-dihydroxy-3-methylbutanoate (2,3-dihydroxyisovalerate) into 2-oxo-3-methylbutanoate (2-oxoisovalerate), the penultimate precursor to L-isoleucine and L-valine, respectively.</text>
</comment>
<keyword evidence="5 15" id="KW-0479">Metal-binding</keyword>
<keyword evidence="9 15" id="KW-0456">Lyase</keyword>
<keyword evidence="19" id="KW-1185">Reference proteome</keyword>
<evidence type="ECO:0000256" key="8">
    <source>
        <dbReference type="ARBA" id="ARBA00023014"/>
    </source>
</evidence>
<dbReference type="GO" id="GO:0009099">
    <property type="term" value="P:L-valine biosynthetic process"/>
    <property type="evidence" value="ECO:0007669"/>
    <property type="project" value="UniProtKB-UniRule"/>
</dbReference>
<evidence type="ECO:0000313" key="19">
    <source>
        <dbReference type="Proteomes" id="UP000617145"/>
    </source>
</evidence>
<protein>
    <recommendedName>
        <fullName evidence="14 15">Dihydroxy-acid dehydratase</fullName>
        <shortName evidence="15">DAD</shortName>
        <ecNumber evidence="14 15">4.2.1.9</ecNumber>
    </recommendedName>
</protein>
<dbReference type="GO" id="GO:0004160">
    <property type="term" value="F:dihydroxy-acid dehydratase activity"/>
    <property type="evidence" value="ECO:0007669"/>
    <property type="project" value="UniProtKB-UniRule"/>
</dbReference>
<evidence type="ECO:0000256" key="13">
    <source>
        <dbReference type="ARBA" id="ARBA00029437"/>
    </source>
</evidence>
<dbReference type="InterPro" id="IPR056740">
    <property type="entry name" value="ILV_EDD_C"/>
</dbReference>
<feature type="domain" description="Dihydroxy-acid/6-phosphogluconate dehydratase N-terminal" evidence="16">
    <location>
        <begin position="34"/>
        <end position="358"/>
    </location>
</feature>
<evidence type="ECO:0000256" key="4">
    <source>
        <dbReference type="ARBA" id="ARBA00022714"/>
    </source>
</evidence>
<dbReference type="Gene3D" id="3.50.30.80">
    <property type="entry name" value="IlvD/EDD C-terminal domain-like"/>
    <property type="match status" value="1"/>
</dbReference>
<dbReference type="NCBIfam" id="TIGR00110">
    <property type="entry name" value="ilvD"/>
    <property type="match status" value="1"/>
</dbReference>
<keyword evidence="7 15" id="KW-0408">Iron</keyword>
<organism evidence="18 19">
    <name type="scientific">Salipiger pallidus</name>
    <dbReference type="NCBI Taxonomy" id="1775170"/>
    <lineage>
        <taxon>Bacteria</taxon>
        <taxon>Pseudomonadati</taxon>
        <taxon>Pseudomonadota</taxon>
        <taxon>Alphaproteobacteria</taxon>
        <taxon>Rhodobacterales</taxon>
        <taxon>Roseobacteraceae</taxon>
        <taxon>Salipiger</taxon>
    </lineage>
</organism>
<keyword evidence="6 15" id="KW-0460">Magnesium</keyword>
<evidence type="ECO:0000256" key="7">
    <source>
        <dbReference type="ARBA" id="ARBA00023004"/>
    </source>
</evidence>
<evidence type="ECO:0000256" key="10">
    <source>
        <dbReference type="ARBA" id="ARBA00023304"/>
    </source>
</evidence>
<keyword evidence="3 15" id="KW-0028">Amino-acid biosynthesis</keyword>
<comment type="cofactor">
    <cofactor evidence="15">
        <name>[2Fe-2S] cluster</name>
        <dbReference type="ChEBI" id="CHEBI:190135"/>
    </cofactor>
    <text evidence="15">Binds 1 [2Fe-2S] cluster per subunit. This cluster acts as a Lewis acid cofactor.</text>
</comment>
<evidence type="ECO:0000256" key="12">
    <source>
        <dbReference type="ARBA" id="ARBA00029436"/>
    </source>
</evidence>
<dbReference type="InterPro" id="IPR000581">
    <property type="entry name" value="ILV_EDD_N"/>
</dbReference>
<proteinExistence type="inferred from homology"/>
<dbReference type="RefSeq" id="WP_188789912.1">
    <property type="nucleotide sequence ID" value="NZ_BMJV01000003.1"/>
</dbReference>
<evidence type="ECO:0000259" key="16">
    <source>
        <dbReference type="Pfam" id="PF00920"/>
    </source>
</evidence>
<dbReference type="Pfam" id="PF00920">
    <property type="entry name" value="ILVD_EDD_N"/>
    <property type="match status" value="1"/>
</dbReference>
<comment type="caution">
    <text evidence="18">The sequence shown here is derived from an EMBL/GenBank/DDBJ whole genome shotgun (WGS) entry which is preliminary data.</text>
</comment>
<keyword evidence="10 15" id="KW-0100">Branched-chain amino acid biosynthesis</keyword>
<reference evidence="18" key="2">
    <citation type="submission" date="2020-09" db="EMBL/GenBank/DDBJ databases">
        <authorList>
            <person name="Sun Q."/>
            <person name="Zhou Y."/>
        </authorList>
    </citation>
    <scope>NUCLEOTIDE SEQUENCE</scope>
    <source>
        <strain evidence="18">CGMCC 1.15762</strain>
    </source>
</reference>
<evidence type="ECO:0000256" key="9">
    <source>
        <dbReference type="ARBA" id="ARBA00023239"/>
    </source>
</evidence>
<comment type="catalytic activity">
    <reaction evidence="11">
        <text>(2R)-2,3-dihydroxy-3-methylbutanoate = 3-methyl-2-oxobutanoate + H2O</text>
        <dbReference type="Rhea" id="RHEA:24809"/>
        <dbReference type="ChEBI" id="CHEBI:11851"/>
        <dbReference type="ChEBI" id="CHEBI:15377"/>
        <dbReference type="ChEBI" id="CHEBI:49072"/>
        <dbReference type="EC" id="4.2.1.9"/>
    </reaction>
    <physiologicalReaction direction="left-to-right" evidence="11">
        <dbReference type="Rhea" id="RHEA:24810"/>
    </physiologicalReaction>
</comment>
<evidence type="ECO:0000256" key="1">
    <source>
        <dbReference type="ARBA" id="ARBA00001946"/>
    </source>
</evidence>
<feature type="domain" description="Dihydroxy-acid/6-phosphogluconate dehydratase C-terminal" evidence="17">
    <location>
        <begin position="408"/>
        <end position="605"/>
    </location>
</feature>
<dbReference type="SUPFAM" id="SSF52016">
    <property type="entry name" value="LeuD/IlvD-like"/>
    <property type="match status" value="1"/>
</dbReference>
<dbReference type="InterPro" id="IPR004404">
    <property type="entry name" value="DihydroxyA_deHydtase"/>
</dbReference>
<feature type="binding site" description="via carbamate group" evidence="15">
    <location>
        <position position="124"/>
    </location>
    <ligand>
        <name>Mg(2+)</name>
        <dbReference type="ChEBI" id="CHEBI:18420"/>
    </ligand>
</feature>
<dbReference type="PANTHER" id="PTHR43661:SF3">
    <property type="entry name" value="D-XYLONATE DEHYDRATASE YAGF-RELATED"/>
    <property type="match status" value="1"/>
</dbReference>
<name>A0A8J2ZJK2_9RHOB</name>
<evidence type="ECO:0000256" key="15">
    <source>
        <dbReference type="HAMAP-Rule" id="MF_00012"/>
    </source>
</evidence>
<dbReference type="SUPFAM" id="SSF143975">
    <property type="entry name" value="IlvD/EDD N-terminal domain-like"/>
    <property type="match status" value="1"/>
</dbReference>
<feature type="binding site" evidence="15">
    <location>
        <position position="123"/>
    </location>
    <ligand>
        <name>Mg(2+)</name>
        <dbReference type="ChEBI" id="CHEBI:18420"/>
    </ligand>
</feature>
<gene>
    <name evidence="15 18" type="primary">ilvD</name>
    <name evidence="18" type="ORF">GCM10011415_18240</name>
</gene>
<comment type="subunit">
    <text evidence="15">Homodimer.</text>
</comment>
<dbReference type="InterPro" id="IPR037237">
    <property type="entry name" value="IlvD/EDD_N"/>
</dbReference>
<dbReference type="NCBIfam" id="NF009103">
    <property type="entry name" value="PRK12448.1"/>
    <property type="match status" value="1"/>
</dbReference>
<dbReference type="PANTHER" id="PTHR43661">
    <property type="entry name" value="D-XYLONATE DEHYDRATASE"/>
    <property type="match status" value="1"/>
</dbReference>
<dbReference type="Proteomes" id="UP000617145">
    <property type="component" value="Unassembled WGS sequence"/>
</dbReference>
<keyword evidence="8 15" id="KW-0411">Iron-sulfur</keyword>
<sequence length="609" mass="65271">MPAYRSRTTTHGRNMAGARGLWRATGMTDGDWNKPIIAIVNSFTQFVPGHVHLKDLGQMVAREVEKAGGVAKEFNTIAVDDGIAMGHDGMLYSLPSREIIADSVEYMVNAHCADAMVCISNCDKITPGMLMASMRLNIPVVFVSGGPMEAGKVEWDDEEKALDLVDAMVAAADDKYTDAQVQAIEEAACPTCGSCSGMFTANSMNCLTEALGLSLPGNGSTLATHADRKRLFVEAGHLIVDLAKRYYEQDDASVLPRSIASVEAFKNAMTLDIAMGGSTNTVLHLLAAANEGEVDFDISEIDKLSRQVPVLCKVAPAKDDVHMEDVHRAGGIMAILGQLDRAGLINSSVPTVHAETMAHALDRWDVSRTNSETVHDFYRAAPGGVRTTQAFSTERRFDALDLDRQNGVIRDADHAFSKDGGLAVLFGNLAEDGCIVKTAGVDESILKFTGPARIFESQDTAVSAILTGKVHKGDVVLIRYEGPRGGPGMQEMLYPTSYLKSKGLGKDCALVTDGRFSGGSSGLSIGHVSPEAAEGGTIGLVEEGDMIEIDIPERKIQLAVDDAVIAERRLAREDKGWQPDEKRKRKVSKALKAYAALTTSASKGAVRQI</sequence>
<dbReference type="HAMAP" id="MF_00012">
    <property type="entry name" value="IlvD"/>
    <property type="match status" value="1"/>
</dbReference>
<dbReference type="AlphaFoldDB" id="A0A8J2ZJK2"/>
<keyword evidence="4 15" id="KW-0001">2Fe-2S</keyword>
<dbReference type="Pfam" id="PF24877">
    <property type="entry name" value="ILV_EDD_C"/>
    <property type="match status" value="1"/>
</dbReference>
<reference evidence="18" key="1">
    <citation type="journal article" date="2014" name="Int. J. Syst. Evol. Microbiol.">
        <title>Complete genome sequence of Corynebacterium casei LMG S-19264T (=DSM 44701T), isolated from a smear-ripened cheese.</title>
        <authorList>
            <consortium name="US DOE Joint Genome Institute (JGI-PGF)"/>
            <person name="Walter F."/>
            <person name="Albersmeier A."/>
            <person name="Kalinowski J."/>
            <person name="Ruckert C."/>
        </authorList>
    </citation>
    <scope>NUCLEOTIDE SEQUENCE</scope>
    <source>
        <strain evidence="18">CGMCC 1.15762</strain>
    </source>
</reference>
<comment type="pathway">
    <text evidence="13 15">Amino-acid biosynthesis; L-isoleucine biosynthesis; L-isoleucine from 2-oxobutanoate: step 3/4.</text>
</comment>
<feature type="binding site" evidence="15">
    <location>
        <position position="81"/>
    </location>
    <ligand>
        <name>Mg(2+)</name>
        <dbReference type="ChEBI" id="CHEBI:18420"/>
    </ligand>
</feature>
<evidence type="ECO:0000256" key="2">
    <source>
        <dbReference type="ARBA" id="ARBA00006486"/>
    </source>
</evidence>
<feature type="modified residue" description="N6-carboxylysine" evidence="15">
    <location>
        <position position="124"/>
    </location>
</feature>
<dbReference type="EMBL" id="BMJV01000003">
    <property type="protein sequence ID" value="GGG70871.1"/>
    <property type="molecule type" value="Genomic_DNA"/>
</dbReference>
<comment type="catalytic activity">
    <reaction evidence="15">
        <text>(2R,3R)-2,3-dihydroxy-3-methylpentanoate = (S)-3-methyl-2-oxopentanoate + H2O</text>
        <dbReference type="Rhea" id="RHEA:27694"/>
        <dbReference type="ChEBI" id="CHEBI:15377"/>
        <dbReference type="ChEBI" id="CHEBI:35146"/>
        <dbReference type="ChEBI" id="CHEBI:49258"/>
        <dbReference type="EC" id="4.2.1.9"/>
    </reaction>
</comment>
<dbReference type="GO" id="GO:0009097">
    <property type="term" value="P:isoleucine biosynthetic process"/>
    <property type="evidence" value="ECO:0007669"/>
    <property type="project" value="UniProtKB-UniRule"/>
</dbReference>
<evidence type="ECO:0000256" key="11">
    <source>
        <dbReference type="ARBA" id="ARBA00029304"/>
    </source>
</evidence>
<dbReference type="GO" id="GO:0051537">
    <property type="term" value="F:2 iron, 2 sulfur cluster binding"/>
    <property type="evidence" value="ECO:0007669"/>
    <property type="project" value="UniProtKB-UniRule"/>
</dbReference>
<dbReference type="UniPathway" id="UPA00047">
    <property type="reaction ID" value="UER00057"/>
</dbReference>
<feature type="active site" description="Proton acceptor" evidence="15">
    <location>
        <position position="517"/>
    </location>
</feature>
<comment type="similarity">
    <text evidence="2 15">Belongs to the IlvD/Edd family.</text>
</comment>
<evidence type="ECO:0000259" key="17">
    <source>
        <dbReference type="Pfam" id="PF24877"/>
    </source>
</evidence>
<dbReference type="InterPro" id="IPR042096">
    <property type="entry name" value="Dihydro-acid_dehy_C"/>
</dbReference>
<dbReference type="GO" id="GO:0000287">
    <property type="term" value="F:magnesium ion binding"/>
    <property type="evidence" value="ECO:0007669"/>
    <property type="project" value="UniProtKB-UniRule"/>
</dbReference>
<evidence type="ECO:0000256" key="3">
    <source>
        <dbReference type="ARBA" id="ARBA00022605"/>
    </source>
</evidence>
<evidence type="ECO:0000256" key="6">
    <source>
        <dbReference type="ARBA" id="ARBA00022842"/>
    </source>
</evidence>
<feature type="binding site" evidence="15">
    <location>
        <position position="491"/>
    </location>
    <ligand>
        <name>Mg(2+)</name>
        <dbReference type="ChEBI" id="CHEBI:18420"/>
    </ligand>
</feature>
<evidence type="ECO:0000256" key="5">
    <source>
        <dbReference type="ARBA" id="ARBA00022723"/>
    </source>
</evidence>
<dbReference type="GO" id="GO:0005829">
    <property type="term" value="C:cytosol"/>
    <property type="evidence" value="ECO:0007669"/>
    <property type="project" value="TreeGrafter"/>
</dbReference>
<dbReference type="EC" id="4.2.1.9" evidence="14 15"/>
<evidence type="ECO:0000313" key="18">
    <source>
        <dbReference type="EMBL" id="GGG70871.1"/>
    </source>
</evidence>
<dbReference type="UniPathway" id="UPA00049">
    <property type="reaction ID" value="UER00061"/>
</dbReference>
<comment type="caution">
    <text evidence="15">Lacks conserved residue(s) required for the propagation of feature annotation.</text>
</comment>
<dbReference type="PROSITE" id="PS00887">
    <property type="entry name" value="ILVD_EDD_2"/>
    <property type="match status" value="1"/>
</dbReference>